<dbReference type="PANTHER" id="PTHR14336">
    <property type="entry name" value="TANDEM PH DOMAIN CONTAINING PROTEIN"/>
    <property type="match status" value="1"/>
</dbReference>
<dbReference type="RefSeq" id="XP_025575214.1">
    <property type="nucleotide sequence ID" value="XM_025723216.1"/>
</dbReference>
<dbReference type="CDD" id="cd13298">
    <property type="entry name" value="PH1_PH_fungal"/>
    <property type="match status" value="1"/>
</dbReference>
<dbReference type="Pfam" id="PF00169">
    <property type="entry name" value="PH"/>
    <property type="match status" value="2"/>
</dbReference>
<feature type="domain" description="PH" evidence="2">
    <location>
        <begin position="289"/>
        <end position="406"/>
    </location>
</feature>
<dbReference type="InterPro" id="IPR011993">
    <property type="entry name" value="PH-like_dom_sf"/>
</dbReference>
<gene>
    <name evidence="3" type="ORF">BO80DRAFT_475525</name>
</gene>
<evidence type="ECO:0000313" key="4">
    <source>
        <dbReference type="Proteomes" id="UP000249402"/>
    </source>
</evidence>
<dbReference type="PANTHER" id="PTHR14336:SF8">
    <property type="entry name" value="PROTEIN OPY1"/>
    <property type="match status" value="1"/>
</dbReference>
<dbReference type="InterPro" id="IPR051707">
    <property type="entry name" value="PI-Interact_SigTrans_Reg"/>
</dbReference>
<dbReference type="SUPFAM" id="SSF50729">
    <property type="entry name" value="PH domain-like"/>
    <property type="match status" value="2"/>
</dbReference>
<feature type="compositionally biased region" description="Polar residues" evidence="1">
    <location>
        <begin position="236"/>
        <end position="253"/>
    </location>
</feature>
<proteinExistence type="predicted"/>
<dbReference type="CDD" id="cd13299">
    <property type="entry name" value="PH2_PH_fungal"/>
    <property type="match status" value="1"/>
</dbReference>
<dbReference type="Proteomes" id="UP000249402">
    <property type="component" value="Unassembled WGS sequence"/>
</dbReference>
<accession>A0A395GZ75</accession>
<dbReference type="VEuPathDB" id="FungiDB:BO80DRAFT_475525"/>
<feature type="domain" description="PH" evidence="2">
    <location>
        <begin position="67"/>
        <end position="168"/>
    </location>
</feature>
<evidence type="ECO:0000259" key="2">
    <source>
        <dbReference type="PROSITE" id="PS50003"/>
    </source>
</evidence>
<dbReference type="OrthoDB" id="2157866at2759"/>
<keyword evidence="4" id="KW-1185">Reference proteome</keyword>
<dbReference type="AlphaFoldDB" id="A0A395GZ75"/>
<feature type="region of interest" description="Disordered" evidence="1">
    <location>
        <begin position="199"/>
        <end position="282"/>
    </location>
</feature>
<dbReference type="InterPro" id="IPR001849">
    <property type="entry name" value="PH_domain"/>
</dbReference>
<reference evidence="3 4" key="1">
    <citation type="submission" date="2018-02" db="EMBL/GenBank/DDBJ databases">
        <title>The genomes of Aspergillus section Nigri reveals drivers in fungal speciation.</title>
        <authorList>
            <consortium name="DOE Joint Genome Institute"/>
            <person name="Vesth T.C."/>
            <person name="Nybo J."/>
            <person name="Theobald S."/>
            <person name="Brandl J."/>
            <person name="Frisvad J.C."/>
            <person name="Nielsen K.F."/>
            <person name="Lyhne E.K."/>
            <person name="Kogle M.E."/>
            <person name="Kuo A."/>
            <person name="Riley R."/>
            <person name="Clum A."/>
            <person name="Nolan M."/>
            <person name="Lipzen A."/>
            <person name="Salamov A."/>
            <person name="Henrissat B."/>
            <person name="Wiebenga A."/>
            <person name="De vries R.P."/>
            <person name="Grigoriev I.V."/>
            <person name="Mortensen U.H."/>
            <person name="Andersen M.R."/>
            <person name="Baker S.E."/>
        </authorList>
    </citation>
    <scope>NUCLEOTIDE SEQUENCE [LARGE SCALE GENOMIC DNA]</scope>
    <source>
        <strain evidence="3 4">CBS 121593</strain>
    </source>
</reference>
<protein>
    <submittedName>
        <fullName evidence="3">PH domain protein</fullName>
    </submittedName>
</protein>
<sequence length="421" mass="47286">MSPTISTSYAPVAEGNPKAPVIQLPDGTVQKSTLLSPNSQCTPYRNGHVNLDTFSPVNENGSFEFDRVLKTGKVFRRVKHKHAFRASWKPAYLVLRPNLLSVYKDEETTRLRASITLSEVTAVAPVRSPRSNRQHVFGVFSPSKNHRFQASSDKDTEDWIKQIRGETRMDEDEEAFLALSKNDDTAGNNTKRRIYDTTDYSDFDHRGRPSSPEIPDSLSPTYQSKRFASPHDHSGNDITSYSEWSDGPVSNNGVRLKSAPIPNQPASVHSDGHSSVPRNESGVLRDPERVVCNGYLQCLRIKGSMRQWKRLWVVLRPKSLGFYKDEQVCLLFLCYPCAANHVIFQEYSAVKVIPMAQVIDAAEVDPMSRSKHYCLQIIAEEKSYRLCTTDEESLAKWLGSLKSILVARKKMEPAPGAAGLR</sequence>
<dbReference type="SMART" id="SM00233">
    <property type="entry name" value="PH"/>
    <property type="match status" value="2"/>
</dbReference>
<organism evidence="3 4">
    <name type="scientific">Aspergillus ibericus CBS 121593</name>
    <dbReference type="NCBI Taxonomy" id="1448316"/>
    <lineage>
        <taxon>Eukaryota</taxon>
        <taxon>Fungi</taxon>
        <taxon>Dikarya</taxon>
        <taxon>Ascomycota</taxon>
        <taxon>Pezizomycotina</taxon>
        <taxon>Eurotiomycetes</taxon>
        <taxon>Eurotiomycetidae</taxon>
        <taxon>Eurotiales</taxon>
        <taxon>Aspergillaceae</taxon>
        <taxon>Aspergillus</taxon>
        <taxon>Aspergillus subgen. Circumdati</taxon>
    </lineage>
</organism>
<dbReference type="Gene3D" id="2.30.29.30">
    <property type="entry name" value="Pleckstrin-homology domain (PH domain)/Phosphotyrosine-binding domain (PTB)"/>
    <property type="match status" value="2"/>
</dbReference>
<dbReference type="STRING" id="1448316.A0A395GZ75"/>
<evidence type="ECO:0000313" key="3">
    <source>
        <dbReference type="EMBL" id="RAL00887.1"/>
    </source>
</evidence>
<dbReference type="EMBL" id="KZ824438">
    <property type="protein sequence ID" value="RAL00887.1"/>
    <property type="molecule type" value="Genomic_DNA"/>
</dbReference>
<evidence type="ECO:0000256" key="1">
    <source>
        <dbReference type="SAM" id="MobiDB-lite"/>
    </source>
</evidence>
<dbReference type="PROSITE" id="PS50003">
    <property type="entry name" value="PH_DOMAIN"/>
    <property type="match status" value="2"/>
</dbReference>
<name>A0A395GZ75_9EURO</name>
<dbReference type="GeneID" id="37228081"/>